<sequence length="102" mass="11146">MQSVFTESANDLIIYPGLPLQRLLNVAGHQPSRTGDGGPCSTERHRANSNGLTSLCLYAICAPTLRKFREDNELCGRCGNNCGTDDFGENNHFSQCEIITVN</sequence>
<dbReference type="EMBL" id="JAHRIN010026396">
    <property type="protein sequence ID" value="MEQ2200709.1"/>
    <property type="molecule type" value="Genomic_DNA"/>
</dbReference>
<organism evidence="1 2">
    <name type="scientific">Xenoophorus captivus</name>
    <dbReference type="NCBI Taxonomy" id="1517983"/>
    <lineage>
        <taxon>Eukaryota</taxon>
        <taxon>Metazoa</taxon>
        <taxon>Chordata</taxon>
        <taxon>Craniata</taxon>
        <taxon>Vertebrata</taxon>
        <taxon>Euteleostomi</taxon>
        <taxon>Actinopterygii</taxon>
        <taxon>Neopterygii</taxon>
        <taxon>Teleostei</taxon>
        <taxon>Neoteleostei</taxon>
        <taxon>Acanthomorphata</taxon>
        <taxon>Ovalentaria</taxon>
        <taxon>Atherinomorphae</taxon>
        <taxon>Cyprinodontiformes</taxon>
        <taxon>Goodeidae</taxon>
        <taxon>Xenoophorus</taxon>
    </lineage>
</organism>
<reference evidence="1 2" key="1">
    <citation type="submission" date="2021-06" db="EMBL/GenBank/DDBJ databases">
        <authorList>
            <person name="Palmer J.M."/>
        </authorList>
    </citation>
    <scope>NUCLEOTIDE SEQUENCE [LARGE SCALE GENOMIC DNA]</scope>
    <source>
        <strain evidence="1 2">XC_2019</strain>
        <tissue evidence="1">Muscle</tissue>
    </source>
</reference>
<protein>
    <submittedName>
        <fullName evidence="1">Uncharacterized protein</fullName>
    </submittedName>
</protein>
<proteinExistence type="predicted"/>
<name>A0ABV0QXX9_9TELE</name>
<comment type="caution">
    <text evidence="1">The sequence shown here is derived from an EMBL/GenBank/DDBJ whole genome shotgun (WGS) entry which is preliminary data.</text>
</comment>
<keyword evidence="2" id="KW-1185">Reference proteome</keyword>
<evidence type="ECO:0000313" key="1">
    <source>
        <dbReference type="EMBL" id="MEQ2200709.1"/>
    </source>
</evidence>
<gene>
    <name evidence="1" type="ORF">XENOCAPTIV_001927</name>
</gene>
<evidence type="ECO:0000313" key="2">
    <source>
        <dbReference type="Proteomes" id="UP001434883"/>
    </source>
</evidence>
<accession>A0ABV0QXX9</accession>
<dbReference type="Proteomes" id="UP001434883">
    <property type="component" value="Unassembled WGS sequence"/>
</dbReference>